<dbReference type="GeneID" id="90589439"/>
<feature type="domain" description="CBS" evidence="3">
    <location>
        <begin position="11"/>
        <end position="68"/>
    </location>
</feature>
<dbReference type="PANTHER" id="PTHR43080">
    <property type="entry name" value="CBS DOMAIN-CONTAINING PROTEIN CBSX3, MITOCHONDRIAL"/>
    <property type="match status" value="1"/>
</dbReference>
<evidence type="ECO:0000259" key="3">
    <source>
        <dbReference type="PROSITE" id="PS51371"/>
    </source>
</evidence>
<dbReference type="Gene3D" id="3.10.580.10">
    <property type="entry name" value="CBS-domain"/>
    <property type="match status" value="1"/>
</dbReference>
<dbReference type="InterPro" id="IPR051257">
    <property type="entry name" value="Diverse_CBS-Domain"/>
</dbReference>
<dbReference type="PROSITE" id="PS51371">
    <property type="entry name" value="CBS"/>
    <property type="match status" value="2"/>
</dbReference>
<sequence>MESEATIKEVMTDGVIAVEKDKSVVDAAKILREEGIRGLVVVDQGEAVGVIVCRDLVYEVVSKGKNPKQTSVEEVMSKDLIVAEEQELLNDVAMAMIKNDISRVPVVRQDMLVGIVTQSDILRAWPGFAEIMEEKGELEQAATPRETMTSGVCEDCENYSEDVREVNGMQLCPECRDSPDQ</sequence>
<accession>A0ABY8CCT8</accession>
<evidence type="ECO:0000256" key="1">
    <source>
        <dbReference type="ARBA" id="ARBA00023122"/>
    </source>
</evidence>
<dbReference type="SUPFAM" id="SSF54631">
    <property type="entry name" value="CBS-domain pair"/>
    <property type="match status" value="1"/>
</dbReference>
<dbReference type="EMBL" id="CP104395">
    <property type="protein sequence ID" value="WEL19037.1"/>
    <property type="molecule type" value="Genomic_DNA"/>
</dbReference>
<reference evidence="5 6" key="1">
    <citation type="submission" date="2022-09" db="EMBL/GenBank/DDBJ databases">
        <title>Xylan utilization by haloarchaea-nanohaloarchaea associations.</title>
        <authorList>
            <person name="Yakimov M."/>
        </authorList>
    </citation>
    <scope>NUCLEOTIDE SEQUENCE [LARGE SCALE GENOMIC DNA]</scope>
    <source>
        <strain evidence="5 6">SVXNc</strain>
    </source>
</reference>
<dbReference type="InterPro" id="IPR044065">
    <property type="entry name" value="ACP_MB"/>
</dbReference>
<keyword evidence="6" id="KW-1185">Reference proteome</keyword>
<dbReference type="PANTHER" id="PTHR43080:SF2">
    <property type="entry name" value="CBS DOMAIN-CONTAINING PROTEIN"/>
    <property type="match status" value="1"/>
</dbReference>
<dbReference type="Pfam" id="PF00571">
    <property type="entry name" value="CBS"/>
    <property type="match status" value="2"/>
</dbReference>
<evidence type="ECO:0000256" key="2">
    <source>
        <dbReference type="PROSITE-ProRule" id="PRU00703"/>
    </source>
</evidence>
<dbReference type="PROSITE" id="PS51901">
    <property type="entry name" value="ACP_MB"/>
    <property type="match status" value="1"/>
</dbReference>
<dbReference type="InterPro" id="IPR046342">
    <property type="entry name" value="CBS_dom_sf"/>
</dbReference>
<evidence type="ECO:0000259" key="4">
    <source>
        <dbReference type="PROSITE" id="PS51901"/>
    </source>
</evidence>
<name>A0ABY8CCT8_9ARCH</name>
<dbReference type="RefSeq" id="WP_347721910.1">
    <property type="nucleotide sequence ID" value="NZ_CP104395.1"/>
</dbReference>
<evidence type="ECO:0000313" key="6">
    <source>
        <dbReference type="Proteomes" id="UP001218034"/>
    </source>
</evidence>
<feature type="domain" description="CBS" evidence="3">
    <location>
        <begin position="76"/>
        <end position="134"/>
    </location>
</feature>
<gene>
    <name evidence="5" type="ORF">SVXNc_0004</name>
</gene>
<feature type="domain" description="ACP-type MB" evidence="4">
    <location>
        <begin position="148"/>
        <end position="181"/>
    </location>
</feature>
<evidence type="ECO:0000313" key="5">
    <source>
        <dbReference type="EMBL" id="WEL19037.1"/>
    </source>
</evidence>
<dbReference type="InterPro" id="IPR000644">
    <property type="entry name" value="CBS_dom"/>
</dbReference>
<protein>
    <submittedName>
        <fullName evidence="5">CBS domain</fullName>
    </submittedName>
</protein>
<dbReference type="Proteomes" id="UP001218034">
    <property type="component" value="Chromosome"/>
</dbReference>
<dbReference type="SMART" id="SM00116">
    <property type="entry name" value="CBS"/>
    <property type="match status" value="2"/>
</dbReference>
<proteinExistence type="predicted"/>
<organism evidence="5 6">
    <name type="scientific">Candidatus Nanohalococcus occultus</name>
    <dbReference type="NCBI Taxonomy" id="2978047"/>
    <lineage>
        <taxon>Archaea</taxon>
        <taxon>Candidatus Nanohalarchaeota</taxon>
        <taxon>Candidatus Nanohalarchaeota incertae sedis</taxon>
        <taxon>Candidatus Nanohalococcus</taxon>
    </lineage>
</organism>
<keyword evidence="1 2" id="KW-0129">CBS domain</keyword>